<proteinExistence type="predicted"/>
<dbReference type="AlphaFoldDB" id="A0A383CXK2"/>
<evidence type="ECO:0000313" key="1">
    <source>
        <dbReference type="EMBL" id="SVE37057.1"/>
    </source>
</evidence>
<name>A0A383CXK2_9ZZZZ</name>
<dbReference type="EMBL" id="UINC01212638">
    <property type="protein sequence ID" value="SVE37057.1"/>
    <property type="molecule type" value="Genomic_DNA"/>
</dbReference>
<feature type="non-terminal residue" evidence="1">
    <location>
        <position position="1"/>
    </location>
</feature>
<gene>
    <name evidence="1" type="ORF">METZ01_LOCUS489911</name>
</gene>
<protein>
    <submittedName>
        <fullName evidence="1">Uncharacterized protein</fullName>
    </submittedName>
</protein>
<sequence>TKNILSQDELIKSIPDPRDGIERSWFGKEPTLVTKWIKEEFKNFYNPWFEYVEHKKTEYFWYDGFKYATLKVWFSEKDEDGTFTSYLVLLVGGDNKVLGIASYRRKAFIGHNRDTINSETVVPGWQNIYRFPYENRQDLIKELKKYEMREDWYNYNLIVDYFNSLGN</sequence>
<reference evidence="1" key="1">
    <citation type="submission" date="2018-05" db="EMBL/GenBank/DDBJ databases">
        <authorList>
            <person name="Lanie J.A."/>
            <person name="Ng W.-L."/>
            <person name="Kazmierczak K.M."/>
            <person name="Andrzejewski T.M."/>
            <person name="Davidsen T.M."/>
            <person name="Wayne K.J."/>
            <person name="Tettelin H."/>
            <person name="Glass J.I."/>
            <person name="Rusch D."/>
            <person name="Podicherti R."/>
            <person name="Tsui H.-C.T."/>
            <person name="Winkler M.E."/>
        </authorList>
    </citation>
    <scope>NUCLEOTIDE SEQUENCE</scope>
</reference>
<organism evidence="1">
    <name type="scientific">marine metagenome</name>
    <dbReference type="NCBI Taxonomy" id="408172"/>
    <lineage>
        <taxon>unclassified sequences</taxon>
        <taxon>metagenomes</taxon>
        <taxon>ecological metagenomes</taxon>
    </lineage>
</organism>
<accession>A0A383CXK2</accession>